<dbReference type="InterPro" id="IPR003010">
    <property type="entry name" value="C-N_Hydrolase"/>
</dbReference>
<evidence type="ECO:0000259" key="2">
    <source>
        <dbReference type="PROSITE" id="PS50263"/>
    </source>
</evidence>
<comment type="similarity">
    <text evidence="1">Belongs to the carbon-nitrogen hydrolase superfamily. NIT1/NIT2 family.</text>
</comment>
<reference evidence="4" key="1">
    <citation type="journal article" date="2019" name="Int. J. Syst. Evol. Microbiol.">
        <title>The Global Catalogue of Microorganisms (GCM) 10K type strain sequencing project: providing services to taxonomists for standard genome sequencing and annotation.</title>
        <authorList>
            <consortium name="The Broad Institute Genomics Platform"/>
            <consortium name="The Broad Institute Genome Sequencing Center for Infectious Disease"/>
            <person name="Wu L."/>
            <person name="Ma J."/>
        </authorList>
    </citation>
    <scope>NUCLEOTIDE SEQUENCE [LARGE SCALE GENOMIC DNA]</scope>
    <source>
        <strain evidence="4">CGMCC 1.3240</strain>
    </source>
</reference>
<dbReference type="RefSeq" id="WP_379188763.1">
    <property type="nucleotide sequence ID" value="NZ_JBHSOW010000047.1"/>
</dbReference>
<dbReference type="PANTHER" id="PTHR23088:SF50">
    <property type="entry name" value="HYDROLASE YHCX"/>
    <property type="match status" value="1"/>
</dbReference>
<dbReference type="InterPro" id="IPR001110">
    <property type="entry name" value="UPF0012_CS"/>
</dbReference>
<feature type="domain" description="CN hydrolase" evidence="2">
    <location>
        <begin position="4"/>
        <end position="265"/>
    </location>
</feature>
<evidence type="ECO:0000313" key="3">
    <source>
        <dbReference type="EMBL" id="MFC5650213.1"/>
    </source>
</evidence>
<dbReference type="PROSITE" id="PS50263">
    <property type="entry name" value="CN_HYDROLASE"/>
    <property type="match status" value="1"/>
</dbReference>
<dbReference type="GO" id="GO:0016787">
    <property type="term" value="F:hydrolase activity"/>
    <property type="evidence" value="ECO:0007669"/>
    <property type="project" value="UniProtKB-KW"/>
</dbReference>
<dbReference type="Pfam" id="PF00795">
    <property type="entry name" value="CN_hydrolase"/>
    <property type="match status" value="1"/>
</dbReference>
<accession>A0ABW0VXP1</accession>
<dbReference type="PANTHER" id="PTHR23088">
    <property type="entry name" value="NITRILASE-RELATED"/>
    <property type="match status" value="1"/>
</dbReference>
<comment type="caution">
    <text evidence="3">The sequence shown here is derived from an EMBL/GenBank/DDBJ whole genome shotgun (WGS) entry which is preliminary data.</text>
</comment>
<dbReference type="EMBL" id="JBHSOW010000047">
    <property type="protein sequence ID" value="MFC5650213.1"/>
    <property type="molecule type" value="Genomic_DNA"/>
</dbReference>
<evidence type="ECO:0000313" key="4">
    <source>
        <dbReference type="Proteomes" id="UP001596047"/>
    </source>
</evidence>
<gene>
    <name evidence="3" type="ORF">ACFPYJ_13965</name>
</gene>
<dbReference type="PROSITE" id="PS01227">
    <property type="entry name" value="UPF0012"/>
    <property type="match status" value="1"/>
</dbReference>
<keyword evidence="4" id="KW-1185">Reference proteome</keyword>
<dbReference type="Proteomes" id="UP001596047">
    <property type="component" value="Unassembled WGS sequence"/>
</dbReference>
<organism evidence="3 4">
    <name type="scientific">Paenibacillus solisilvae</name>
    <dbReference type="NCBI Taxonomy" id="2486751"/>
    <lineage>
        <taxon>Bacteria</taxon>
        <taxon>Bacillati</taxon>
        <taxon>Bacillota</taxon>
        <taxon>Bacilli</taxon>
        <taxon>Bacillales</taxon>
        <taxon>Paenibacillaceae</taxon>
        <taxon>Paenibacillus</taxon>
    </lineage>
</organism>
<sequence>MNILNAAAVQYGLADIDSEEQFWTGITFKARQAVEQGVDLIVFPEYMTAHLLSLKPTMSHEDACIYLDHITGAYIDFFERFSRELNLMILAGTHICRENEGFVNKAFLFFPDGRMVTQNKLHLTPEERNRWSLIEGDRLDVFETDWGKMAILTCYDIEFPELARSAAVNGAELILCPSYTDTAYGYHRVRHCCQARAIENQLFVILSGIVGSLTERRPQIDHGYCQAGLFTPCDFPFNPEGFIQIGETNHDGVVIGSIEFAQLQQNRVAGVVAPFYDRRPGLYRL</sequence>
<dbReference type="SUPFAM" id="SSF56317">
    <property type="entry name" value="Carbon-nitrogen hydrolase"/>
    <property type="match status" value="1"/>
</dbReference>
<name>A0ABW0VXP1_9BACL</name>
<keyword evidence="3" id="KW-0378">Hydrolase</keyword>
<dbReference type="Gene3D" id="3.60.110.10">
    <property type="entry name" value="Carbon-nitrogen hydrolase"/>
    <property type="match status" value="1"/>
</dbReference>
<protein>
    <submittedName>
        <fullName evidence="3">Nitrilase-related carbon-nitrogen hydrolase</fullName>
    </submittedName>
</protein>
<proteinExistence type="inferred from homology"/>
<evidence type="ECO:0000256" key="1">
    <source>
        <dbReference type="ARBA" id="ARBA00010613"/>
    </source>
</evidence>
<dbReference type="InterPro" id="IPR036526">
    <property type="entry name" value="C-N_Hydrolase_sf"/>
</dbReference>